<evidence type="ECO:0000256" key="2">
    <source>
        <dbReference type="SAM" id="Phobius"/>
    </source>
</evidence>
<dbReference type="Proteomes" id="UP001429580">
    <property type="component" value="Unassembled WGS sequence"/>
</dbReference>
<feature type="transmembrane region" description="Helical" evidence="2">
    <location>
        <begin position="320"/>
        <end position="342"/>
    </location>
</feature>
<dbReference type="InterPro" id="IPR050879">
    <property type="entry name" value="Acyltransferase_3"/>
</dbReference>
<keyword evidence="2" id="KW-1133">Transmembrane helix</keyword>
<feature type="domain" description="Acyltransferase 3" evidence="3">
    <location>
        <begin position="20"/>
        <end position="339"/>
    </location>
</feature>
<sequence length="373" mass="41105">MHGQLIARDGFAQPKAAERVSIQYLRAVAALMVAGVHLQPQLERLDHGGAWPQWLIGGVDIFFVISGFIMWLTTRGRPQTPLVFYRRRFRRIVPLYWLMTAFIVSVLLLAPDLLYSARLDPWHVLASFAFIPYPNPATGLLEPLLIPGWTLNYEMFFYLLFGAALLIPDRGRVIAVSVLLCAIVSLQALNPSPDTLLSFYTSSIILEFLLGIWIGVWHLRERRRPTVHLSLTLLAGGFAAMGVLPTLWPELPRLIGLGLPAAVIVAAALRLEQAGGIPDWRGLRLLGDASYSLYLSHPLVLSAASRIWKQMGLPGIGAPAWTFVPAAMAACVAVAIALYLTVERPLATRRNLRRMPPPGRPAGAGDTGDEHSY</sequence>
<feature type="transmembrane region" description="Helical" evidence="2">
    <location>
        <begin position="144"/>
        <end position="166"/>
    </location>
</feature>
<feature type="transmembrane region" description="Helical" evidence="2">
    <location>
        <begin position="54"/>
        <end position="74"/>
    </location>
</feature>
<dbReference type="Pfam" id="PF01757">
    <property type="entry name" value="Acyl_transf_3"/>
    <property type="match status" value="1"/>
</dbReference>
<organism evidence="4 5">
    <name type="scientific">Pseudochelatococcus lubricantis</name>
    <dbReference type="NCBI Taxonomy" id="1538102"/>
    <lineage>
        <taxon>Bacteria</taxon>
        <taxon>Pseudomonadati</taxon>
        <taxon>Pseudomonadota</taxon>
        <taxon>Alphaproteobacteria</taxon>
        <taxon>Hyphomicrobiales</taxon>
        <taxon>Chelatococcaceae</taxon>
        <taxon>Pseudochelatococcus</taxon>
    </lineage>
</organism>
<feature type="transmembrane region" description="Helical" evidence="2">
    <location>
        <begin position="196"/>
        <end position="217"/>
    </location>
</feature>
<evidence type="ECO:0000313" key="5">
    <source>
        <dbReference type="Proteomes" id="UP001429580"/>
    </source>
</evidence>
<proteinExistence type="predicted"/>
<keyword evidence="2" id="KW-0812">Transmembrane</keyword>
<name>A0ABX0V1B2_9HYPH</name>
<dbReference type="PANTHER" id="PTHR23028:SF131">
    <property type="entry name" value="BLR2367 PROTEIN"/>
    <property type="match status" value="1"/>
</dbReference>
<comment type="caution">
    <text evidence="4">The sequence shown here is derived from an EMBL/GenBank/DDBJ whole genome shotgun (WGS) entry which is preliminary data.</text>
</comment>
<evidence type="ECO:0000259" key="3">
    <source>
        <dbReference type="Pfam" id="PF01757"/>
    </source>
</evidence>
<dbReference type="PANTHER" id="PTHR23028">
    <property type="entry name" value="ACETYLTRANSFERASE"/>
    <property type="match status" value="1"/>
</dbReference>
<feature type="transmembrane region" description="Helical" evidence="2">
    <location>
        <begin position="229"/>
        <end position="248"/>
    </location>
</feature>
<feature type="transmembrane region" description="Helical" evidence="2">
    <location>
        <begin position="173"/>
        <end position="190"/>
    </location>
</feature>
<evidence type="ECO:0000256" key="1">
    <source>
        <dbReference type="SAM" id="MobiDB-lite"/>
    </source>
</evidence>
<dbReference type="EMBL" id="JAASQI010000007">
    <property type="protein sequence ID" value="NIJ58997.1"/>
    <property type="molecule type" value="Genomic_DNA"/>
</dbReference>
<keyword evidence="2" id="KW-0472">Membrane</keyword>
<keyword evidence="5" id="KW-1185">Reference proteome</keyword>
<evidence type="ECO:0000313" key="4">
    <source>
        <dbReference type="EMBL" id="NIJ58997.1"/>
    </source>
</evidence>
<dbReference type="InterPro" id="IPR002656">
    <property type="entry name" value="Acyl_transf_3_dom"/>
</dbReference>
<feature type="transmembrane region" description="Helical" evidence="2">
    <location>
        <begin position="95"/>
        <end position="115"/>
    </location>
</feature>
<reference evidence="4 5" key="1">
    <citation type="submission" date="2020-03" db="EMBL/GenBank/DDBJ databases">
        <title>Genomic Encyclopedia of Type Strains, Phase IV (KMG-IV): sequencing the most valuable type-strain genomes for metagenomic binning, comparative biology and taxonomic classification.</title>
        <authorList>
            <person name="Goeker M."/>
        </authorList>
    </citation>
    <scope>NUCLEOTIDE SEQUENCE [LARGE SCALE GENOMIC DNA]</scope>
    <source>
        <strain evidence="4 5">DSM 103870</strain>
    </source>
</reference>
<protein>
    <submittedName>
        <fullName evidence="4">Peptidoglycan/LPS O-acetylase OafA/YrhL</fullName>
    </submittedName>
</protein>
<accession>A0ABX0V1B2</accession>
<dbReference type="RefSeq" id="WP_166953968.1">
    <property type="nucleotide sequence ID" value="NZ_JAASQI010000007.1"/>
</dbReference>
<feature type="region of interest" description="Disordered" evidence="1">
    <location>
        <begin position="350"/>
        <end position="373"/>
    </location>
</feature>
<gene>
    <name evidence="4" type="ORF">FHS82_002852</name>
</gene>